<protein>
    <submittedName>
        <fullName evidence="1">Uncharacterized protein</fullName>
    </submittedName>
</protein>
<organism evidence="1">
    <name type="scientific">Rhizophora mucronata</name>
    <name type="common">Asiatic mangrove</name>
    <dbReference type="NCBI Taxonomy" id="61149"/>
    <lineage>
        <taxon>Eukaryota</taxon>
        <taxon>Viridiplantae</taxon>
        <taxon>Streptophyta</taxon>
        <taxon>Embryophyta</taxon>
        <taxon>Tracheophyta</taxon>
        <taxon>Spermatophyta</taxon>
        <taxon>Magnoliopsida</taxon>
        <taxon>eudicotyledons</taxon>
        <taxon>Gunneridae</taxon>
        <taxon>Pentapetalae</taxon>
        <taxon>rosids</taxon>
        <taxon>fabids</taxon>
        <taxon>Malpighiales</taxon>
        <taxon>Rhizophoraceae</taxon>
        <taxon>Rhizophora</taxon>
    </lineage>
</organism>
<dbReference type="AlphaFoldDB" id="A0A2P2P2Y6"/>
<name>A0A2P2P2Y6_RHIMU</name>
<evidence type="ECO:0000313" key="1">
    <source>
        <dbReference type="EMBL" id="MBX49087.1"/>
    </source>
</evidence>
<dbReference type="EMBL" id="GGEC01068603">
    <property type="protein sequence ID" value="MBX49087.1"/>
    <property type="molecule type" value="Transcribed_RNA"/>
</dbReference>
<sequence length="45" mass="5216">MPTHQLPWPVVWASSTPLSNTSFSRTLELLIKLKGNQSREQFLYL</sequence>
<proteinExistence type="predicted"/>
<accession>A0A2P2P2Y6</accession>
<reference evidence="1" key="1">
    <citation type="submission" date="2018-02" db="EMBL/GenBank/DDBJ databases">
        <title>Rhizophora mucronata_Transcriptome.</title>
        <authorList>
            <person name="Meera S.P."/>
            <person name="Sreeshan A."/>
            <person name="Augustine A."/>
        </authorList>
    </citation>
    <scope>NUCLEOTIDE SEQUENCE</scope>
    <source>
        <tissue evidence="1">Leaf</tissue>
    </source>
</reference>